<sequence>MDYGETRNRQNSREGKKGRRRKEKQHETNEVAVLFAFTGRPDWVTLPMSSRVFNANRSDSREDYTSLSHLLLSQI</sequence>
<feature type="region of interest" description="Disordered" evidence="1">
    <location>
        <begin position="1"/>
        <end position="27"/>
    </location>
</feature>
<dbReference type="WBParaSite" id="Hba_02448">
    <property type="protein sequence ID" value="Hba_02448"/>
    <property type="gene ID" value="Hba_02448"/>
</dbReference>
<feature type="compositionally biased region" description="Basic and acidic residues" evidence="1">
    <location>
        <begin position="1"/>
        <end position="15"/>
    </location>
</feature>
<proteinExistence type="predicted"/>
<organism evidence="2 3">
    <name type="scientific">Heterorhabditis bacteriophora</name>
    <name type="common">Entomopathogenic nematode worm</name>
    <dbReference type="NCBI Taxonomy" id="37862"/>
    <lineage>
        <taxon>Eukaryota</taxon>
        <taxon>Metazoa</taxon>
        <taxon>Ecdysozoa</taxon>
        <taxon>Nematoda</taxon>
        <taxon>Chromadorea</taxon>
        <taxon>Rhabditida</taxon>
        <taxon>Rhabditina</taxon>
        <taxon>Rhabditomorpha</taxon>
        <taxon>Strongyloidea</taxon>
        <taxon>Heterorhabditidae</taxon>
        <taxon>Heterorhabditis</taxon>
    </lineage>
</organism>
<dbReference type="AlphaFoldDB" id="A0A1I7WCK2"/>
<dbReference type="Proteomes" id="UP000095283">
    <property type="component" value="Unplaced"/>
</dbReference>
<keyword evidence="2" id="KW-1185">Reference proteome</keyword>
<reference evidence="3" key="1">
    <citation type="submission" date="2016-11" db="UniProtKB">
        <authorList>
            <consortium name="WormBaseParasite"/>
        </authorList>
    </citation>
    <scope>IDENTIFICATION</scope>
</reference>
<evidence type="ECO:0000313" key="2">
    <source>
        <dbReference type="Proteomes" id="UP000095283"/>
    </source>
</evidence>
<evidence type="ECO:0000256" key="1">
    <source>
        <dbReference type="SAM" id="MobiDB-lite"/>
    </source>
</evidence>
<name>A0A1I7WCK2_HETBA</name>
<accession>A0A1I7WCK2</accession>
<evidence type="ECO:0000313" key="3">
    <source>
        <dbReference type="WBParaSite" id="Hba_02448"/>
    </source>
</evidence>
<protein>
    <submittedName>
        <fullName evidence="3">Transposase</fullName>
    </submittedName>
</protein>